<gene>
    <name evidence="8" type="ORF">EJ063_19915</name>
</gene>
<dbReference type="InterPro" id="IPR051791">
    <property type="entry name" value="Pra-immunoreactive"/>
</dbReference>
<comment type="subcellular location">
    <subcellularLocation>
        <location evidence="1">Cell membrane</location>
        <topology evidence="1">Multi-pass membrane protein</topology>
    </subcellularLocation>
</comment>
<dbReference type="InterPro" id="IPR010432">
    <property type="entry name" value="RDD"/>
</dbReference>
<evidence type="ECO:0000256" key="2">
    <source>
        <dbReference type="ARBA" id="ARBA00022475"/>
    </source>
</evidence>
<evidence type="ECO:0000256" key="4">
    <source>
        <dbReference type="ARBA" id="ARBA00022989"/>
    </source>
</evidence>
<evidence type="ECO:0000313" key="8">
    <source>
        <dbReference type="EMBL" id="RTZ13507.1"/>
    </source>
</evidence>
<dbReference type="Pfam" id="PF06271">
    <property type="entry name" value="RDD"/>
    <property type="match status" value="1"/>
</dbReference>
<dbReference type="EMBL" id="RXZH01000021">
    <property type="protein sequence ID" value="RTZ13507.1"/>
    <property type="molecule type" value="Genomic_DNA"/>
</dbReference>
<evidence type="ECO:0000256" key="1">
    <source>
        <dbReference type="ARBA" id="ARBA00004651"/>
    </source>
</evidence>
<evidence type="ECO:0000256" key="5">
    <source>
        <dbReference type="ARBA" id="ARBA00023136"/>
    </source>
</evidence>
<feature type="transmembrane region" description="Helical" evidence="6">
    <location>
        <begin position="20"/>
        <end position="40"/>
    </location>
</feature>
<dbReference type="GO" id="GO:0005886">
    <property type="term" value="C:plasma membrane"/>
    <property type="evidence" value="ECO:0007669"/>
    <property type="project" value="UniProtKB-SubCell"/>
</dbReference>
<name>A0A3S0MG10_9VIBR</name>
<protein>
    <submittedName>
        <fullName evidence="8">RDD family protein</fullName>
    </submittedName>
</protein>
<dbReference type="AlphaFoldDB" id="A0A3S0MG10"/>
<dbReference type="RefSeq" id="WP_126576019.1">
    <property type="nucleotide sequence ID" value="NZ_RXZH01000021.1"/>
</dbReference>
<keyword evidence="3 6" id="KW-0812">Transmembrane</keyword>
<keyword evidence="4 6" id="KW-1133">Transmembrane helix</keyword>
<evidence type="ECO:0000259" key="7">
    <source>
        <dbReference type="Pfam" id="PF06271"/>
    </source>
</evidence>
<dbReference type="OrthoDB" id="8612316at2"/>
<evidence type="ECO:0000256" key="6">
    <source>
        <dbReference type="SAM" id="Phobius"/>
    </source>
</evidence>
<evidence type="ECO:0000313" key="9">
    <source>
        <dbReference type="Proteomes" id="UP000268973"/>
    </source>
</evidence>
<feature type="transmembrane region" description="Helical" evidence="6">
    <location>
        <begin position="111"/>
        <end position="136"/>
    </location>
</feature>
<evidence type="ECO:0000256" key="3">
    <source>
        <dbReference type="ARBA" id="ARBA00022692"/>
    </source>
</evidence>
<proteinExistence type="predicted"/>
<organism evidence="8 9">
    <name type="scientific">Vibrio aquaticus</name>
    <dbReference type="NCBI Taxonomy" id="2496559"/>
    <lineage>
        <taxon>Bacteria</taxon>
        <taxon>Pseudomonadati</taxon>
        <taxon>Pseudomonadota</taxon>
        <taxon>Gammaproteobacteria</taxon>
        <taxon>Vibrionales</taxon>
        <taxon>Vibrionaceae</taxon>
        <taxon>Vibrio</taxon>
    </lineage>
</organism>
<feature type="transmembrane region" description="Helical" evidence="6">
    <location>
        <begin position="52"/>
        <end position="72"/>
    </location>
</feature>
<reference evidence="8 9" key="1">
    <citation type="submission" date="2018-12" db="EMBL/GenBank/DDBJ databases">
        <title>Vibrio sp. isolated from China Sea.</title>
        <authorList>
            <person name="Li Y."/>
        </authorList>
    </citation>
    <scope>NUCLEOTIDE SEQUENCE [LARGE SCALE GENOMIC DNA]</scope>
    <source>
        <strain evidence="8 9">BEI207</strain>
    </source>
</reference>
<keyword evidence="5 6" id="KW-0472">Membrane</keyword>
<sequence>MEEEVSVGSNVELASRWSRFWAVFIDGLIGMAYTVPVLWYTDFGDRIMSSGVWFPLESFLLMIYGWAMYLLFHGYLLHTKGQTIGKNVFDIAIVDTSGDYIGLPQLFTKRFLPIAIAAFIPLVGNYVALIDGLFIFRKDKRCIHDLIAGTKVIALKTSVSSIEEGGEKAC</sequence>
<feature type="domain" description="RDD" evidence="7">
    <location>
        <begin position="14"/>
        <end position="149"/>
    </location>
</feature>
<dbReference type="Proteomes" id="UP000268973">
    <property type="component" value="Unassembled WGS sequence"/>
</dbReference>
<accession>A0A3S0MG10</accession>
<keyword evidence="9" id="KW-1185">Reference proteome</keyword>
<comment type="caution">
    <text evidence="8">The sequence shown here is derived from an EMBL/GenBank/DDBJ whole genome shotgun (WGS) entry which is preliminary data.</text>
</comment>
<keyword evidence="2" id="KW-1003">Cell membrane</keyword>
<dbReference type="PANTHER" id="PTHR36115">
    <property type="entry name" value="PROLINE-RICH ANTIGEN HOMOLOG-RELATED"/>
    <property type="match status" value="1"/>
</dbReference>